<comment type="caution">
    <text evidence="2">The sequence shown here is derived from an EMBL/GenBank/DDBJ whole genome shotgun (WGS) entry which is preliminary data.</text>
</comment>
<accession>A0ABT1G5T5</accession>
<feature type="region of interest" description="Disordered" evidence="1">
    <location>
        <begin position="40"/>
        <end position="81"/>
    </location>
</feature>
<evidence type="ECO:0000256" key="1">
    <source>
        <dbReference type="SAM" id="MobiDB-lite"/>
    </source>
</evidence>
<evidence type="ECO:0000313" key="2">
    <source>
        <dbReference type="EMBL" id="MCP1726666.1"/>
    </source>
</evidence>
<organism evidence="2 3">
    <name type="scientific">Natronospira proteinivora</name>
    <dbReference type="NCBI Taxonomy" id="1807133"/>
    <lineage>
        <taxon>Bacteria</taxon>
        <taxon>Pseudomonadati</taxon>
        <taxon>Pseudomonadota</taxon>
        <taxon>Gammaproteobacteria</taxon>
        <taxon>Natronospirales</taxon>
        <taxon>Natronospiraceae</taxon>
        <taxon>Natronospira</taxon>
    </lineage>
</organism>
<reference evidence="2 3" key="1">
    <citation type="submission" date="2022-03" db="EMBL/GenBank/DDBJ databases">
        <title>Genomic Encyclopedia of Type Strains, Phase III (KMG-III): the genomes of soil and plant-associated and newly described type strains.</title>
        <authorList>
            <person name="Whitman W."/>
        </authorList>
    </citation>
    <scope>NUCLEOTIDE SEQUENCE [LARGE SCALE GENOMIC DNA]</scope>
    <source>
        <strain evidence="2 3">BSker1</strain>
    </source>
</reference>
<dbReference type="EMBL" id="JALJYF010000001">
    <property type="protein sequence ID" value="MCP1726666.1"/>
    <property type="molecule type" value="Genomic_DNA"/>
</dbReference>
<feature type="compositionally biased region" description="Basic and acidic residues" evidence="1">
    <location>
        <begin position="41"/>
        <end position="51"/>
    </location>
</feature>
<gene>
    <name evidence="2" type="ORF">J2T60_000631</name>
</gene>
<protein>
    <submittedName>
        <fullName evidence="2">Uncharacterized protein</fullName>
    </submittedName>
</protein>
<name>A0ABT1G5T5_9GAMM</name>
<sequence length="81" mass="9327">MVHSPFIHGMQRMQNHFSLCIERHAIGILIQLRKAPQQEMTAKRQGIEKKQQKSPAMAQIGLKDGHGQNKMYQKEYQQPGS</sequence>
<keyword evidence="3" id="KW-1185">Reference proteome</keyword>
<dbReference type="Proteomes" id="UP001523550">
    <property type="component" value="Unassembled WGS sequence"/>
</dbReference>
<evidence type="ECO:0000313" key="3">
    <source>
        <dbReference type="Proteomes" id="UP001523550"/>
    </source>
</evidence>
<proteinExistence type="predicted"/>